<evidence type="ECO:0000313" key="3">
    <source>
        <dbReference type="Proteomes" id="UP000053105"/>
    </source>
</evidence>
<proteinExistence type="predicted"/>
<feature type="compositionally biased region" description="Polar residues" evidence="1">
    <location>
        <begin position="401"/>
        <end position="427"/>
    </location>
</feature>
<feature type="region of interest" description="Disordered" evidence="1">
    <location>
        <begin position="401"/>
        <end position="433"/>
    </location>
</feature>
<sequence>MGSWILKDLYKYLFFFYSNVTLLNLEKDGNERDRAGRDLKEEFESRDVFTTHSLTETPANLIRGTTWLGIFPTTGKKVRERNCRLENVAVPYSRLKLPFTLELSAKRCKAASVKKMEQNLPNITRYMLRILRIVCAFKFLTNVHKRAESKRYSRENGFGRNIKRRVPTGVLSGPEETVTTPKLPSFRRAMSTKVQVKTEVNTYLPGVGVQSEVRHIVVSVLRGCESVVDPQNSSPVGTSSIYPVSFPVQKLRTTKENCTLDFYRNKSDMRIKLNHTVNVRLDHKSGTTQTFRSSSERATINFFINIPRVRTTSSLPMQSKIMTLEISQAKTKQRIIPPQNHPEKNSESIRLEIVSHVTLEEDKQSPSDLCFCREKSNLKERSNNENFSRIRIFVSSLADSLQDNPNSWKQTRSSNDLDVSCSDGTTSENRENL</sequence>
<keyword evidence="3" id="KW-1185">Reference proteome</keyword>
<dbReference type="EMBL" id="KQ435794">
    <property type="protein sequence ID" value="KOX73950.1"/>
    <property type="molecule type" value="Genomic_DNA"/>
</dbReference>
<dbReference type="Proteomes" id="UP000053105">
    <property type="component" value="Unassembled WGS sequence"/>
</dbReference>
<organism evidence="2 3">
    <name type="scientific">Melipona quadrifasciata</name>
    <dbReference type="NCBI Taxonomy" id="166423"/>
    <lineage>
        <taxon>Eukaryota</taxon>
        <taxon>Metazoa</taxon>
        <taxon>Ecdysozoa</taxon>
        <taxon>Arthropoda</taxon>
        <taxon>Hexapoda</taxon>
        <taxon>Insecta</taxon>
        <taxon>Pterygota</taxon>
        <taxon>Neoptera</taxon>
        <taxon>Endopterygota</taxon>
        <taxon>Hymenoptera</taxon>
        <taxon>Apocrita</taxon>
        <taxon>Aculeata</taxon>
        <taxon>Apoidea</taxon>
        <taxon>Anthophila</taxon>
        <taxon>Apidae</taxon>
        <taxon>Melipona</taxon>
    </lineage>
</organism>
<evidence type="ECO:0000313" key="2">
    <source>
        <dbReference type="EMBL" id="KOX73950.1"/>
    </source>
</evidence>
<accession>A0A0M8ZYX8</accession>
<evidence type="ECO:0000256" key="1">
    <source>
        <dbReference type="SAM" id="MobiDB-lite"/>
    </source>
</evidence>
<dbReference type="AlphaFoldDB" id="A0A0M8ZYX8"/>
<reference evidence="2 3" key="1">
    <citation type="submission" date="2015-07" db="EMBL/GenBank/DDBJ databases">
        <title>The genome of Melipona quadrifasciata.</title>
        <authorList>
            <person name="Pan H."/>
            <person name="Kapheim K."/>
        </authorList>
    </citation>
    <scope>NUCLEOTIDE SEQUENCE [LARGE SCALE GENOMIC DNA]</scope>
    <source>
        <strain evidence="2">0111107301</strain>
        <tissue evidence="2">Whole body</tissue>
    </source>
</reference>
<gene>
    <name evidence="2" type="ORF">WN51_14028</name>
</gene>
<protein>
    <submittedName>
        <fullName evidence="2">Uncharacterized protein</fullName>
    </submittedName>
</protein>
<name>A0A0M8ZYX8_9HYME</name>